<dbReference type="EMBL" id="CP025746">
    <property type="protein sequence ID" value="QAA33751.1"/>
    <property type="molecule type" value="Genomic_DNA"/>
</dbReference>
<dbReference type="PANTHER" id="PTHR40066:SF1">
    <property type="entry name" value="UPF0473 PROTEIN CBO2561_CLC_2432"/>
    <property type="match status" value="1"/>
</dbReference>
<organism evidence="3 4">
    <name type="scientific">Clostridium manihotivorum</name>
    <dbReference type="NCBI Taxonomy" id="2320868"/>
    <lineage>
        <taxon>Bacteria</taxon>
        <taxon>Bacillati</taxon>
        <taxon>Bacillota</taxon>
        <taxon>Clostridia</taxon>
        <taxon>Eubacteriales</taxon>
        <taxon>Clostridiaceae</taxon>
        <taxon>Clostridium</taxon>
    </lineage>
</organism>
<keyword evidence="4" id="KW-1185">Reference proteome</keyword>
<sequence>MDNNIDTIVLLDEDGVETEFEVITKLDIEENEYVIVAPVDGSEDDAIALKIVTDEEGNDALVTVEDEEEFAMVAEAYETLFADDLN</sequence>
<name>A0A410DXH8_9CLOT</name>
<gene>
    <name evidence="3" type="ORF">C1I91_20145</name>
</gene>
<comment type="similarity">
    <text evidence="1 2">Belongs to the UPF0473 family.</text>
</comment>
<dbReference type="HAMAP" id="MF_01448">
    <property type="entry name" value="UPF0473"/>
    <property type="match status" value="1"/>
</dbReference>
<accession>A0A410DXH8</accession>
<dbReference type="InterPro" id="IPR009711">
    <property type="entry name" value="UPF0473"/>
</dbReference>
<protein>
    <recommendedName>
        <fullName evidence="2">UPF0473 protein C1I91_20145</fullName>
    </recommendedName>
</protein>
<dbReference type="Pfam" id="PF06949">
    <property type="entry name" value="DUF1292"/>
    <property type="match status" value="1"/>
</dbReference>
<dbReference type="KEGG" id="cmah:C1I91_20145"/>
<dbReference type="PANTHER" id="PTHR40066">
    <property type="entry name" value="UPF0473 PROTEIN CBO2561/CLC_2432"/>
    <property type="match status" value="1"/>
</dbReference>
<evidence type="ECO:0000256" key="1">
    <source>
        <dbReference type="ARBA" id="ARBA00008439"/>
    </source>
</evidence>
<reference evidence="3 4" key="1">
    <citation type="submission" date="2018-01" db="EMBL/GenBank/DDBJ databases">
        <title>Genome Sequencing and Assembly of Anaerobacter polyendosporus strain CT4.</title>
        <authorList>
            <person name="Tachaapaikoon C."/>
            <person name="Sutheeworapong S."/>
            <person name="Jenjaroenpun P."/>
            <person name="Wongsurawat T."/>
            <person name="Nookeaw I."/>
            <person name="Cheawchanlertfa P."/>
            <person name="Kosugi A."/>
            <person name="Cheevadhanarak S."/>
            <person name="Ratanakhanokchai K."/>
        </authorList>
    </citation>
    <scope>NUCLEOTIDE SEQUENCE [LARGE SCALE GENOMIC DNA]</scope>
    <source>
        <strain evidence="3 4">CT4</strain>
    </source>
</reference>
<dbReference type="Proteomes" id="UP000286268">
    <property type="component" value="Chromosome"/>
</dbReference>
<evidence type="ECO:0000313" key="3">
    <source>
        <dbReference type="EMBL" id="QAA33751.1"/>
    </source>
</evidence>
<dbReference type="AlphaFoldDB" id="A0A410DXH8"/>
<evidence type="ECO:0000256" key="2">
    <source>
        <dbReference type="HAMAP-Rule" id="MF_01448"/>
    </source>
</evidence>
<evidence type="ECO:0000313" key="4">
    <source>
        <dbReference type="Proteomes" id="UP000286268"/>
    </source>
</evidence>
<dbReference type="RefSeq" id="WP_128214476.1">
    <property type="nucleotide sequence ID" value="NZ_CP025746.1"/>
</dbReference>
<dbReference type="OrthoDB" id="9811971at2"/>
<proteinExistence type="inferred from homology"/>